<organism evidence="13 14">
    <name type="scientific">Nonomuraea angiospora</name>
    <dbReference type="NCBI Taxonomy" id="46172"/>
    <lineage>
        <taxon>Bacteria</taxon>
        <taxon>Bacillati</taxon>
        <taxon>Actinomycetota</taxon>
        <taxon>Actinomycetes</taxon>
        <taxon>Streptosporangiales</taxon>
        <taxon>Streptosporangiaceae</taxon>
        <taxon>Nonomuraea</taxon>
    </lineage>
</organism>
<dbReference type="PANTHER" id="PTHR24421:SF10">
    <property type="entry name" value="NITRATE_NITRITE SENSOR PROTEIN NARQ"/>
    <property type="match status" value="1"/>
</dbReference>
<feature type="domain" description="Signal transduction histidine kinase subgroup 3 dimerisation and phosphoacceptor" evidence="11">
    <location>
        <begin position="173"/>
        <end position="239"/>
    </location>
</feature>
<dbReference type="PANTHER" id="PTHR24421">
    <property type="entry name" value="NITRATE/NITRITE SENSOR PROTEIN NARX-RELATED"/>
    <property type="match status" value="1"/>
</dbReference>
<evidence type="ECO:0000259" key="12">
    <source>
        <dbReference type="Pfam" id="PF23539"/>
    </source>
</evidence>
<protein>
    <recommendedName>
        <fullName evidence="2">histidine kinase</fullName>
        <ecNumber evidence="2">2.7.13.3</ecNumber>
    </recommendedName>
</protein>
<keyword evidence="5" id="KW-0547">Nucleotide-binding</keyword>
<keyword evidence="14" id="KW-1185">Reference proteome</keyword>
<evidence type="ECO:0000256" key="9">
    <source>
        <dbReference type="SAM" id="Phobius"/>
    </source>
</evidence>
<accession>A0ABR9LQ01</accession>
<keyword evidence="8" id="KW-0902">Two-component regulatory system</keyword>
<dbReference type="CDD" id="cd16917">
    <property type="entry name" value="HATPase_UhpB-NarQ-NarX-like"/>
    <property type="match status" value="1"/>
</dbReference>
<dbReference type="Pfam" id="PF02518">
    <property type="entry name" value="HATPase_c"/>
    <property type="match status" value="1"/>
</dbReference>
<dbReference type="EMBL" id="JADBEK010000001">
    <property type="protein sequence ID" value="MBE1582692.1"/>
    <property type="molecule type" value="Genomic_DNA"/>
</dbReference>
<name>A0ABR9LQ01_9ACTN</name>
<comment type="catalytic activity">
    <reaction evidence="1">
        <text>ATP + protein L-histidine = ADP + protein N-phospho-L-histidine.</text>
        <dbReference type="EC" id="2.7.13.3"/>
    </reaction>
</comment>
<dbReference type="Pfam" id="PF07730">
    <property type="entry name" value="HisKA_3"/>
    <property type="match status" value="1"/>
</dbReference>
<dbReference type="InterPro" id="IPR036890">
    <property type="entry name" value="HATPase_C_sf"/>
</dbReference>
<dbReference type="EC" id="2.7.13.3" evidence="2"/>
<evidence type="ECO:0000313" key="13">
    <source>
        <dbReference type="EMBL" id="MBE1582692.1"/>
    </source>
</evidence>
<evidence type="ECO:0000256" key="6">
    <source>
        <dbReference type="ARBA" id="ARBA00022777"/>
    </source>
</evidence>
<reference evidence="13 14" key="1">
    <citation type="submission" date="2020-10" db="EMBL/GenBank/DDBJ databases">
        <title>Sequencing the genomes of 1000 actinobacteria strains.</title>
        <authorList>
            <person name="Klenk H.-P."/>
        </authorList>
    </citation>
    <scope>NUCLEOTIDE SEQUENCE [LARGE SCALE GENOMIC DNA]</scope>
    <source>
        <strain evidence="13 14">DSM 43173</strain>
    </source>
</reference>
<feature type="domain" description="DUF7134" evidence="12">
    <location>
        <begin position="8"/>
        <end position="153"/>
    </location>
</feature>
<dbReference type="RefSeq" id="WP_192783928.1">
    <property type="nucleotide sequence ID" value="NZ_JADBEK010000001.1"/>
</dbReference>
<keyword evidence="6 13" id="KW-0418">Kinase</keyword>
<keyword evidence="9" id="KW-1133">Transmembrane helix</keyword>
<feature type="transmembrane region" description="Helical" evidence="9">
    <location>
        <begin position="61"/>
        <end position="77"/>
    </location>
</feature>
<evidence type="ECO:0000256" key="7">
    <source>
        <dbReference type="ARBA" id="ARBA00022840"/>
    </source>
</evidence>
<evidence type="ECO:0000259" key="11">
    <source>
        <dbReference type="Pfam" id="PF07730"/>
    </source>
</evidence>
<feature type="transmembrane region" description="Helical" evidence="9">
    <location>
        <begin position="83"/>
        <end position="100"/>
    </location>
</feature>
<keyword evidence="3" id="KW-0597">Phosphoprotein</keyword>
<feature type="transmembrane region" description="Helical" evidence="9">
    <location>
        <begin position="12"/>
        <end position="30"/>
    </location>
</feature>
<evidence type="ECO:0000313" key="14">
    <source>
        <dbReference type="Proteomes" id="UP000633509"/>
    </source>
</evidence>
<evidence type="ECO:0000259" key="10">
    <source>
        <dbReference type="Pfam" id="PF02518"/>
    </source>
</evidence>
<dbReference type="Proteomes" id="UP000633509">
    <property type="component" value="Unassembled WGS sequence"/>
</dbReference>
<comment type="caution">
    <text evidence="13">The sequence shown here is derived from an EMBL/GenBank/DDBJ whole genome shotgun (WGS) entry which is preliminary data.</text>
</comment>
<proteinExistence type="predicted"/>
<dbReference type="InterPro" id="IPR055558">
    <property type="entry name" value="DUF7134"/>
</dbReference>
<dbReference type="InterPro" id="IPR003594">
    <property type="entry name" value="HATPase_dom"/>
</dbReference>
<sequence length="381" mass="40280">MIRRIRPGHWLALDRLAAIGYAFVAFLLLADEVGGPERFAVVPLGVIASALPIALRRQRPVVAFGIALAGLVAAELVERETIILGMLSVAYVLYAVAVLCRPRTAFLALGMALAAAVATGIPGFPRIGGAPVISVLLFTTVWTVGYAVGMHRRHLGELLRNQARLAKQSVTDERMRIARELHDVIAHGMSVVTVQAGFGALVIDDRPQEARAALTAIETTGRQSLAEMRRLLGVLREEDRSEGPDLAPAPGLADLDRLLEQIAGAGVRVELTTTGPPRALLPGIDLSAYRIVQEALTNVVKHAATGSARVTLHYGPDELSIEVADDGLGCRKAGGPSPGHGLVGMRERAHLYGGAFHAAGLPEGGFRVTATLPVPSTEHPA</sequence>
<keyword evidence="4" id="KW-0808">Transferase</keyword>
<keyword evidence="9" id="KW-0812">Transmembrane</keyword>
<dbReference type="SUPFAM" id="SSF55874">
    <property type="entry name" value="ATPase domain of HSP90 chaperone/DNA topoisomerase II/histidine kinase"/>
    <property type="match status" value="1"/>
</dbReference>
<evidence type="ECO:0000256" key="3">
    <source>
        <dbReference type="ARBA" id="ARBA00022553"/>
    </source>
</evidence>
<evidence type="ECO:0000256" key="2">
    <source>
        <dbReference type="ARBA" id="ARBA00012438"/>
    </source>
</evidence>
<dbReference type="GO" id="GO:0016301">
    <property type="term" value="F:kinase activity"/>
    <property type="evidence" value="ECO:0007669"/>
    <property type="project" value="UniProtKB-KW"/>
</dbReference>
<evidence type="ECO:0000256" key="8">
    <source>
        <dbReference type="ARBA" id="ARBA00023012"/>
    </source>
</evidence>
<feature type="transmembrane region" description="Helical" evidence="9">
    <location>
        <begin position="105"/>
        <end position="124"/>
    </location>
</feature>
<evidence type="ECO:0000256" key="5">
    <source>
        <dbReference type="ARBA" id="ARBA00022741"/>
    </source>
</evidence>
<dbReference type="Gene3D" id="3.30.565.10">
    <property type="entry name" value="Histidine kinase-like ATPase, C-terminal domain"/>
    <property type="match status" value="1"/>
</dbReference>
<dbReference type="Pfam" id="PF23539">
    <property type="entry name" value="DUF7134"/>
    <property type="match status" value="1"/>
</dbReference>
<keyword evidence="9" id="KW-0472">Membrane</keyword>
<dbReference type="InterPro" id="IPR011712">
    <property type="entry name" value="Sig_transdc_His_kin_sub3_dim/P"/>
</dbReference>
<evidence type="ECO:0000256" key="4">
    <source>
        <dbReference type="ARBA" id="ARBA00022679"/>
    </source>
</evidence>
<keyword evidence="7" id="KW-0067">ATP-binding</keyword>
<feature type="transmembrane region" description="Helical" evidence="9">
    <location>
        <begin position="36"/>
        <end position="54"/>
    </location>
</feature>
<feature type="transmembrane region" description="Helical" evidence="9">
    <location>
        <begin position="130"/>
        <end position="149"/>
    </location>
</feature>
<evidence type="ECO:0000256" key="1">
    <source>
        <dbReference type="ARBA" id="ARBA00000085"/>
    </source>
</evidence>
<dbReference type="InterPro" id="IPR050482">
    <property type="entry name" value="Sensor_HK_TwoCompSys"/>
</dbReference>
<dbReference type="Gene3D" id="1.20.5.1930">
    <property type="match status" value="1"/>
</dbReference>
<gene>
    <name evidence="13" type="ORF">H4W80_000950</name>
</gene>
<feature type="domain" description="Histidine kinase/HSP90-like ATPase" evidence="10">
    <location>
        <begin position="287"/>
        <end position="375"/>
    </location>
</feature>